<dbReference type="AlphaFoldDB" id="A0A858BU75"/>
<dbReference type="PANTHER" id="PTHR35863:SF1">
    <property type="entry name" value="COBALT-PRECORRIN-5B C(1)-METHYLTRANSFERASE"/>
    <property type="match status" value="1"/>
</dbReference>
<keyword evidence="4 5" id="KW-0949">S-adenosyl-L-methionine</keyword>
<proteinExistence type="inferred from homology"/>
<dbReference type="Proteomes" id="UP000466848">
    <property type="component" value="Chromosome"/>
</dbReference>
<dbReference type="InterPro" id="IPR002748">
    <property type="entry name" value="CbiD"/>
</dbReference>
<accession>A0A858BU75</accession>
<keyword evidence="2 5" id="KW-0489">Methyltransferase</keyword>
<dbReference type="EMBL" id="CP048649">
    <property type="protein sequence ID" value="QIB69493.1"/>
    <property type="molecule type" value="Genomic_DNA"/>
</dbReference>
<dbReference type="UniPathway" id="UPA00148">
    <property type="reaction ID" value="UER00227"/>
</dbReference>
<comment type="similarity">
    <text evidence="5">Belongs to the CbiD family.</text>
</comment>
<reference evidence="6 7" key="1">
    <citation type="submission" date="2020-02" db="EMBL/GenBank/DDBJ databases">
        <authorList>
            <person name="Kim Y.B."/>
            <person name="Roh S.W."/>
        </authorList>
    </citation>
    <scope>NUCLEOTIDE SEQUENCE [LARGE SCALE GENOMIC DNA]</scope>
    <source>
        <strain evidence="6 7">DSM 103574</strain>
    </source>
</reference>
<evidence type="ECO:0000256" key="1">
    <source>
        <dbReference type="ARBA" id="ARBA00022573"/>
    </source>
</evidence>
<dbReference type="PIRSF" id="PIRSF026782">
    <property type="entry name" value="CbiD"/>
    <property type="match status" value="1"/>
</dbReference>
<dbReference type="GO" id="GO:0019251">
    <property type="term" value="P:anaerobic cobalamin biosynthetic process"/>
    <property type="evidence" value="ECO:0007669"/>
    <property type="project" value="UniProtKB-UniRule"/>
</dbReference>
<gene>
    <name evidence="5 6" type="primary">cbiD</name>
    <name evidence="6" type="ORF">Ami103574_09205</name>
</gene>
<dbReference type="RefSeq" id="WP_163066736.1">
    <property type="nucleotide sequence ID" value="NZ_CP048649.1"/>
</dbReference>
<protein>
    <recommendedName>
        <fullName evidence="5">Cobalt-precorrin-5B C(1)-methyltransferase</fullName>
        <ecNumber evidence="5">2.1.1.195</ecNumber>
    </recommendedName>
    <alternativeName>
        <fullName evidence="5">Cobalt-precorrin-6A synthase</fullName>
    </alternativeName>
</protein>
<comment type="catalytic activity">
    <reaction evidence="5">
        <text>Co-precorrin-5B + S-adenosyl-L-methionine = Co-precorrin-6A + S-adenosyl-L-homocysteine</text>
        <dbReference type="Rhea" id="RHEA:26285"/>
        <dbReference type="ChEBI" id="CHEBI:57856"/>
        <dbReference type="ChEBI" id="CHEBI:59789"/>
        <dbReference type="ChEBI" id="CHEBI:60063"/>
        <dbReference type="ChEBI" id="CHEBI:60064"/>
        <dbReference type="EC" id="2.1.1.195"/>
    </reaction>
</comment>
<dbReference type="SUPFAM" id="SSF111342">
    <property type="entry name" value="CbiD-like"/>
    <property type="match status" value="1"/>
</dbReference>
<evidence type="ECO:0000256" key="5">
    <source>
        <dbReference type="HAMAP-Rule" id="MF_00787"/>
    </source>
</evidence>
<sequence>MQEEQNKQLNPKAGQLRRGYTTGTCAAAAAKAAAMLALGEKIKNIQVDTPKGIPLTLMLQDIQVGQKKASCAIQKDSGDDPDITHGILVYGEVELLDQPGPILIDGGTGVGRVTLPGLACDLGQAAINPVPRKMIGQMVSQAFDELGYEGGAKVTISIPKGEELARRTYNPRLGIEGGLSVLGTSGIVEPMSEQALIDTIKVEMDVQKALGAEYLVITPGNYGEKFLKEHFLQGEVYSVKCSNFIGDSLDYAEGCGFKGILFVGHIGKLVKVAGGIMNTHSKYADARMEILSAHAARLGAEAELIEGMMNAVTTDSAYELLEAYSPELKDRVLQALMDKIEFHLKSRTHQQMEIGAVMFSNKHGYLGKTSQVDAILEKIESSLAENK</sequence>
<dbReference type="PANTHER" id="PTHR35863">
    <property type="entry name" value="COBALT-PRECORRIN-5B C(1)-METHYLTRANSFERASE"/>
    <property type="match status" value="1"/>
</dbReference>
<dbReference type="KEGG" id="abut:Ami103574_09205"/>
<name>A0A858BU75_9FIRM</name>
<dbReference type="NCBIfam" id="TIGR00312">
    <property type="entry name" value="cbiD"/>
    <property type="match status" value="1"/>
</dbReference>
<dbReference type="GO" id="GO:0008168">
    <property type="term" value="F:methyltransferase activity"/>
    <property type="evidence" value="ECO:0007669"/>
    <property type="project" value="UniProtKB-UniRule"/>
</dbReference>
<dbReference type="HAMAP" id="MF_00787">
    <property type="entry name" value="CbiD"/>
    <property type="match status" value="1"/>
</dbReference>
<keyword evidence="1 5" id="KW-0169">Cobalamin biosynthesis</keyword>
<dbReference type="Gene3D" id="3.30.2110.10">
    <property type="entry name" value="CbiD-like"/>
    <property type="match status" value="1"/>
</dbReference>
<evidence type="ECO:0000256" key="2">
    <source>
        <dbReference type="ARBA" id="ARBA00022603"/>
    </source>
</evidence>
<comment type="function">
    <text evidence="5">Catalyzes the methylation of C-1 in cobalt-precorrin-5B to form cobalt-precorrin-6A.</text>
</comment>
<evidence type="ECO:0000313" key="6">
    <source>
        <dbReference type="EMBL" id="QIB69493.1"/>
    </source>
</evidence>
<keyword evidence="3 5" id="KW-0808">Transferase</keyword>
<organism evidence="6 7">
    <name type="scientific">Aminipila butyrica</name>
    <dbReference type="NCBI Taxonomy" id="433296"/>
    <lineage>
        <taxon>Bacteria</taxon>
        <taxon>Bacillati</taxon>
        <taxon>Bacillota</taxon>
        <taxon>Clostridia</taxon>
        <taxon>Peptostreptococcales</taxon>
        <taxon>Anaerovoracaceae</taxon>
        <taxon>Aminipila</taxon>
    </lineage>
</organism>
<evidence type="ECO:0000256" key="3">
    <source>
        <dbReference type="ARBA" id="ARBA00022679"/>
    </source>
</evidence>
<keyword evidence="7" id="KW-1185">Reference proteome</keyword>
<dbReference type="EC" id="2.1.1.195" evidence="5"/>
<dbReference type="InterPro" id="IPR036074">
    <property type="entry name" value="CbiD_sf"/>
</dbReference>
<dbReference type="GO" id="GO:0032259">
    <property type="term" value="P:methylation"/>
    <property type="evidence" value="ECO:0007669"/>
    <property type="project" value="UniProtKB-KW"/>
</dbReference>
<evidence type="ECO:0000256" key="4">
    <source>
        <dbReference type="ARBA" id="ARBA00022691"/>
    </source>
</evidence>
<dbReference type="Pfam" id="PF01888">
    <property type="entry name" value="CbiD"/>
    <property type="match status" value="1"/>
</dbReference>
<evidence type="ECO:0000313" key="7">
    <source>
        <dbReference type="Proteomes" id="UP000466848"/>
    </source>
</evidence>
<comment type="pathway">
    <text evidence="5">Cofactor biosynthesis; adenosylcobalamin biosynthesis; cob(II)yrinate a,c-diamide from sirohydrochlorin (anaerobic route): step 6/10.</text>
</comment>